<dbReference type="InterPro" id="IPR005615">
    <property type="entry name" value="Glutathione_synthase"/>
</dbReference>
<feature type="binding site" evidence="3">
    <location>
        <position position="312"/>
    </location>
    <ligand>
        <name>Mg(2+)</name>
        <dbReference type="ChEBI" id="CHEBI:18420"/>
    </ligand>
</feature>
<feature type="binding site" evidence="2">
    <location>
        <position position="419"/>
    </location>
    <ligand>
        <name>substrate</name>
    </ligand>
</feature>
<dbReference type="Gene3D" id="3.40.50.1760">
    <property type="entry name" value="Glutathione synthase, substrate-binding domain superfamily, eukaryotic"/>
    <property type="match status" value="1"/>
</dbReference>
<evidence type="ECO:0000313" key="6">
    <source>
        <dbReference type="Proteomes" id="UP000015354"/>
    </source>
</evidence>
<dbReference type="UniPathway" id="UPA00142">
    <property type="reaction ID" value="UER00210"/>
</dbReference>
<dbReference type="Proteomes" id="UP000015354">
    <property type="component" value="Unassembled WGS sequence"/>
</dbReference>
<evidence type="ECO:0000259" key="4">
    <source>
        <dbReference type="Pfam" id="PF03199"/>
    </source>
</evidence>
<dbReference type="SUPFAM" id="SSF56059">
    <property type="entry name" value="Glutathione synthetase ATP-binding domain-like"/>
    <property type="match status" value="1"/>
</dbReference>
<dbReference type="Pfam" id="PF03917">
    <property type="entry name" value="GSH_synth_ATP"/>
    <property type="match status" value="1"/>
</dbReference>
<proteinExistence type="inferred from homology"/>
<keyword evidence="1 3" id="KW-0460">Magnesium</keyword>
<feature type="binding site" evidence="2">
    <location>
        <position position="421"/>
    </location>
    <ligand>
        <name>ATP</name>
        <dbReference type="ChEBI" id="CHEBI:30616"/>
    </ligand>
</feature>
<dbReference type="GO" id="GO:0005829">
    <property type="term" value="C:cytosol"/>
    <property type="evidence" value="ECO:0007669"/>
    <property type="project" value="TreeGrafter"/>
</dbReference>
<dbReference type="Pfam" id="PF03199">
    <property type="entry name" value="GSH_synthase"/>
    <property type="match status" value="1"/>
</dbReference>
<dbReference type="EC" id="6.3.2.3" evidence="1"/>
<dbReference type="SUPFAM" id="SSF52440">
    <property type="entry name" value="PreATP-grasp domain"/>
    <property type="match status" value="1"/>
</dbReference>
<evidence type="ECO:0000256" key="2">
    <source>
        <dbReference type="PIRSR" id="PIRSR001558-1"/>
    </source>
</evidence>
<organism evidence="5 6">
    <name type="scientific">Strigomonas culicis</name>
    <dbReference type="NCBI Taxonomy" id="28005"/>
    <lineage>
        <taxon>Eukaryota</taxon>
        <taxon>Discoba</taxon>
        <taxon>Euglenozoa</taxon>
        <taxon>Kinetoplastea</taxon>
        <taxon>Metakinetoplastina</taxon>
        <taxon>Trypanosomatida</taxon>
        <taxon>Trypanosomatidae</taxon>
        <taxon>Strigomonadinae</taxon>
        <taxon>Strigomonas</taxon>
    </lineage>
</organism>
<feature type="domain" description="Glutathione synthase substrate-binding" evidence="4">
    <location>
        <begin position="127"/>
        <end position="236"/>
    </location>
</feature>
<dbReference type="PANTHER" id="PTHR11130:SF0">
    <property type="entry name" value="GLUTATHIONE SYNTHETASE"/>
    <property type="match status" value="1"/>
</dbReference>
<dbReference type="PIRSF" id="PIRSF001558">
    <property type="entry name" value="GSHase"/>
    <property type="match status" value="1"/>
</dbReference>
<dbReference type="InterPro" id="IPR016185">
    <property type="entry name" value="PreATP-grasp_dom_sf"/>
</dbReference>
<comment type="pathway">
    <text evidence="1">Sulfur metabolism; glutathione biosynthesis; glutathione from L-cysteine and L-glutamate: step 2/2.</text>
</comment>
<dbReference type="PANTHER" id="PTHR11130">
    <property type="entry name" value="GLUTATHIONE SYNTHETASE"/>
    <property type="match status" value="1"/>
</dbReference>
<keyword evidence="1 2" id="KW-0067">ATP-binding</keyword>
<keyword evidence="6" id="KW-1185">Reference proteome</keyword>
<feature type="binding site" evidence="2">
    <location>
        <position position="142"/>
    </location>
    <ligand>
        <name>substrate</name>
    </ligand>
</feature>
<comment type="similarity">
    <text evidence="1">Belongs to the eukaryotic GSH synthase family.</text>
</comment>
<comment type="catalytic activity">
    <reaction evidence="1">
        <text>gamma-L-glutamyl-L-cysteine + glycine + ATP = glutathione + ADP + phosphate + H(+)</text>
        <dbReference type="Rhea" id="RHEA:13557"/>
        <dbReference type="ChEBI" id="CHEBI:15378"/>
        <dbReference type="ChEBI" id="CHEBI:30616"/>
        <dbReference type="ChEBI" id="CHEBI:43474"/>
        <dbReference type="ChEBI" id="CHEBI:57305"/>
        <dbReference type="ChEBI" id="CHEBI:57925"/>
        <dbReference type="ChEBI" id="CHEBI:58173"/>
        <dbReference type="ChEBI" id="CHEBI:456216"/>
        <dbReference type="EC" id="6.3.2.3"/>
    </reaction>
</comment>
<dbReference type="AlphaFoldDB" id="S9VF60"/>
<evidence type="ECO:0000256" key="1">
    <source>
        <dbReference type="PIRNR" id="PIRNR001558"/>
    </source>
</evidence>
<sequence>MLGILRTDYMRAVPAAAQPGAETAEQWKNVEVNTISCSFAGLSPLVGDFHQYLQQHQRLVTQTRSADELSRTITGNIERSTSGVDVPAALAAAVAAWRAQLAAHYGRFCEDYSRAHPGVNPTQLQPVVLVVVQENERNTGDQYKLLFELLRAHDIRSIRRTHAQVHDALELVDVAAAPGADRVPPFAVLEGQYLCAVVYYRSAYVPEDYPTEATWRARLLLERSNAVKCPSVPYHLLTFKKIQQLLFSDPERVLRDLGLGGDAAAAALVQQHFMPQYSLNRHEYAAGAGDPEAYIQQAIAAPDDYVLKPQLEGGGNLIAGAEMVALLAQTTETDHPALYHKIRQEYILMRRINFPVVTGVVFRHGEIHVLQQNLCSELGVYGTILSDGRYDASHNAGQQQEQGGSHHHYHNAVAGYIVRSKPADVADGGVMAGVACLDCALLVD</sequence>
<feature type="binding site" evidence="2">
    <location>
        <position position="240"/>
    </location>
    <ligand>
        <name>ATP</name>
        <dbReference type="ChEBI" id="CHEBI:30616"/>
    </ligand>
</feature>
<accession>S9VF60</accession>
<comment type="caution">
    <text evidence="5">The sequence shown here is derived from an EMBL/GenBank/DDBJ whole genome shotgun (WGS) entry which is preliminary data.</text>
</comment>
<dbReference type="InterPro" id="IPR004887">
    <property type="entry name" value="GSH_synth_subst-bd"/>
</dbReference>
<comment type="cofactor">
    <cofactor evidence="1 3">
        <name>Mg(2+)</name>
        <dbReference type="ChEBI" id="CHEBI:18420"/>
    </cofactor>
    <text evidence="1 3">Binds 1 Mg(2+) ion per subunit.</text>
</comment>
<dbReference type="OrthoDB" id="2020073at2759"/>
<reference evidence="5 6" key="1">
    <citation type="journal article" date="2013" name="PLoS ONE">
        <title>Predicting the Proteins of Angomonas deanei, Strigomonas culicis and Their Respective Endosymbionts Reveals New Aspects of the Trypanosomatidae Family.</title>
        <authorList>
            <person name="Motta M.C."/>
            <person name="Martins A.C."/>
            <person name="de Souza S.S."/>
            <person name="Catta-Preta C.M."/>
            <person name="Silva R."/>
            <person name="Klein C.C."/>
            <person name="de Almeida L.G."/>
            <person name="de Lima Cunha O."/>
            <person name="Ciapina L.P."/>
            <person name="Brocchi M."/>
            <person name="Colabardini A.C."/>
            <person name="de Araujo Lima B."/>
            <person name="Machado C.R."/>
            <person name="de Almeida Soares C.M."/>
            <person name="Probst C.M."/>
            <person name="de Menezes C.B."/>
            <person name="Thompson C.E."/>
            <person name="Bartholomeu D.C."/>
            <person name="Gradia D.F."/>
            <person name="Pavoni D.P."/>
            <person name="Grisard E.C."/>
            <person name="Fantinatti-Garboggini F."/>
            <person name="Marchini F.K."/>
            <person name="Rodrigues-Luiz G.F."/>
            <person name="Wagner G."/>
            <person name="Goldman G.H."/>
            <person name="Fietto J.L."/>
            <person name="Elias M.C."/>
            <person name="Goldman M.H."/>
            <person name="Sagot M.F."/>
            <person name="Pereira M."/>
            <person name="Stoco P.H."/>
            <person name="de Mendonca-Neto R.P."/>
            <person name="Teixeira S.M."/>
            <person name="Maciel T.E."/>
            <person name="de Oliveira Mendes T.A."/>
            <person name="Urmenyi T.P."/>
            <person name="de Souza W."/>
            <person name="Schenkman S."/>
            <person name="de Vasconcelos A.T."/>
        </authorList>
    </citation>
    <scope>NUCLEOTIDE SEQUENCE [LARGE SCALE GENOMIC DNA]</scope>
</reference>
<feature type="binding site" evidence="2">
    <location>
        <position position="377"/>
    </location>
    <ligand>
        <name>ATP</name>
        <dbReference type="ChEBI" id="CHEBI:30616"/>
    </ligand>
</feature>
<dbReference type="GO" id="GO:0005524">
    <property type="term" value="F:ATP binding"/>
    <property type="evidence" value="ECO:0007669"/>
    <property type="project" value="UniProtKB-UniRule"/>
</dbReference>
<name>S9VF60_9TRYP</name>
<dbReference type="GO" id="GO:0000287">
    <property type="term" value="F:magnesium ion binding"/>
    <property type="evidence" value="ECO:0007669"/>
    <property type="project" value="UniProtKB-UniRule"/>
</dbReference>
<dbReference type="InterPro" id="IPR037013">
    <property type="entry name" value="GSH-S_sub-bd_sf"/>
</dbReference>
<dbReference type="GO" id="GO:0004363">
    <property type="term" value="F:glutathione synthase activity"/>
    <property type="evidence" value="ECO:0007669"/>
    <property type="project" value="UniProtKB-UniRule"/>
</dbReference>
<feature type="binding site" evidence="2">
    <location>
        <begin position="349"/>
        <end position="352"/>
    </location>
    <ligand>
        <name>ATP</name>
        <dbReference type="ChEBI" id="CHEBI:30616"/>
    </ligand>
</feature>
<gene>
    <name evidence="5" type="ORF">STCU_06577</name>
</gene>
<dbReference type="EMBL" id="ATMH01006577">
    <property type="protein sequence ID" value="EPY25666.1"/>
    <property type="molecule type" value="Genomic_DNA"/>
</dbReference>
<keyword evidence="1" id="KW-0317">Glutathione biosynthesis</keyword>
<keyword evidence="1 2" id="KW-0547">Nucleotide-binding</keyword>
<dbReference type="GO" id="GO:0043295">
    <property type="term" value="F:glutathione binding"/>
    <property type="evidence" value="ECO:0007669"/>
    <property type="project" value="UniProtKB-UniRule"/>
</dbReference>
<dbReference type="Gene3D" id="3.30.470.20">
    <property type="entry name" value="ATP-grasp fold, B domain"/>
    <property type="match status" value="2"/>
</dbReference>
<evidence type="ECO:0000256" key="3">
    <source>
        <dbReference type="PIRSR" id="PIRSR001558-2"/>
    </source>
</evidence>
<keyword evidence="1" id="KW-0436">Ligase</keyword>
<feature type="binding site" evidence="2">
    <location>
        <position position="427"/>
    </location>
    <ligand>
        <name>ATP</name>
        <dbReference type="ChEBI" id="CHEBI:30616"/>
    </ligand>
</feature>
<keyword evidence="1 3" id="KW-0479">Metal-binding</keyword>
<evidence type="ECO:0000313" key="5">
    <source>
        <dbReference type="EMBL" id="EPY25666.1"/>
    </source>
</evidence>
<protein>
    <recommendedName>
        <fullName evidence="1">Glutathione synthetase</fullName>
        <shortName evidence="1">GSH-S</shortName>
        <ecNumber evidence="1">6.3.2.3</ecNumber>
    </recommendedName>
</protein>